<dbReference type="Gene3D" id="3.40.50.300">
    <property type="entry name" value="P-loop containing nucleotide triphosphate hydrolases"/>
    <property type="match status" value="2"/>
</dbReference>
<dbReference type="PANTHER" id="PTHR22655:SF2">
    <property type="entry name" value="ATP-DEPENDENT RNA HELICASE TDRD12-RELATED"/>
    <property type="match status" value="1"/>
</dbReference>
<evidence type="ECO:0000256" key="12">
    <source>
        <dbReference type="ARBA" id="ARBA00047984"/>
    </source>
</evidence>
<dbReference type="RefSeq" id="XP_029724408.1">
    <property type="nucleotide sequence ID" value="XM_029868548.2"/>
</dbReference>
<evidence type="ECO:0000313" key="17">
    <source>
        <dbReference type="Proteomes" id="UP000069940"/>
    </source>
</evidence>
<dbReference type="Gene3D" id="2.60.40.790">
    <property type="match status" value="1"/>
</dbReference>
<evidence type="ECO:0000256" key="4">
    <source>
        <dbReference type="ARBA" id="ARBA00022741"/>
    </source>
</evidence>
<evidence type="ECO:0000256" key="9">
    <source>
        <dbReference type="ARBA" id="ARBA00022871"/>
    </source>
</evidence>
<feature type="region of interest" description="Disordered" evidence="13">
    <location>
        <begin position="480"/>
        <end position="524"/>
    </location>
</feature>
<feature type="compositionally biased region" description="Low complexity" evidence="13">
    <location>
        <begin position="501"/>
        <end position="514"/>
    </location>
</feature>
<feature type="compositionally biased region" description="Basic and acidic residues" evidence="13">
    <location>
        <begin position="1323"/>
        <end position="1336"/>
    </location>
</feature>
<keyword evidence="17" id="KW-1185">Reference proteome</keyword>
<keyword evidence="11" id="KW-0469">Meiosis</keyword>
<reference evidence="16" key="2">
    <citation type="submission" date="2025-05" db="UniProtKB">
        <authorList>
            <consortium name="EnsemblMetazoa"/>
        </authorList>
    </citation>
    <scope>IDENTIFICATION</scope>
    <source>
        <strain evidence="16">Foshan</strain>
    </source>
</reference>
<feature type="region of interest" description="Disordered" evidence="13">
    <location>
        <begin position="312"/>
        <end position="342"/>
    </location>
</feature>
<dbReference type="Proteomes" id="UP000069940">
    <property type="component" value="Unassembled WGS sequence"/>
</dbReference>
<dbReference type="SUPFAM" id="SSF52540">
    <property type="entry name" value="P-loop containing nucleoside triphosphate hydrolases"/>
    <property type="match status" value="1"/>
</dbReference>
<keyword evidence="9" id="KW-0744">Spermatogenesis</keyword>
<organism evidence="16 17">
    <name type="scientific">Aedes albopictus</name>
    <name type="common">Asian tiger mosquito</name>
    <name type="synonym">Stegomyia albopicta</name>
    <dbReference type="NCBI Taxonomy" id="7160"/>
    <lineage>
        <taxon>Eukaryota</taxon>
        <taxon>Metazoa</taxon>
        <taxon>Ecdysozoa</taxon>
        <taxon>Arthropoda</taxon>
        <taxon>Hexapoda</taxon>
        <taxon>Insecta</taxon>
        <taxon>Pterygota</taxon>
        <taxon>Neoptera</taxon>
        <taxon>Endopterygota</taxon>
        <taxon>Diptera</taxon>
        <taxon>Nematocera</taxon>
        <taxon>Culicoidea</taxon>
        <taxon>Culicidae</taxon>
        <taxon>Culicinae</taxon>
        <taxon>Aedini</taxon>
        <taxon>Aedes</taxon>
        <taxon>Stegomyia</taxon>
    </lineage>
</organism>
<feature type="region of interest" description="Disordered" evidence="13">
    <location>
        <begin position="237"/>
        <end position="271"/>
    </location>
</feature>
<keyword evidence="10" id="KW-0943">RNA-mediated gene silencing</keyword>
<dbReference type="EnsemblMetazoa" id="AALFPA23_023747.R35391">
    <property type="protein sequence ID" value="AALFPA23_023747.P35391"/>
    <property type="gene ID" value="AALFPA23_023747"/>
</dbReference>
<dbReference type="EC" id="3.6.4.13" evidence="1"/>
<feature type="region of interest" description="Disordered" evidence="13">
    <location>
        <begin position="1308"/>
        <end position="1336"/>
    </location>
</feature>
<evidence type="ECO:0000259" key="14">
    <source>
        <dbReference type="PROSITE" id="PS50304"/>
    </source>
</evidence>
<dbReference type="CDD" id="cd06463">
    <property type="entry name" value="p23_like"/>
    <property type="match status" value="1"/>
</dbReference>
<feature type="compositionally biased region" description="Polar residues" evidence="13">
    <location>
        <begin position="1757"/>
        <end position="1767"/>
    </location>
</feature>
<feature type="compositionally biased region" description="Basic and acidic residues" evidence="13">
    <location>
        <begin position="1782"/>
        <end position="1798"/>
    </location>
</feature>
<feature type="domain" description="Tudor" evidence="14">
    <location>
        <begin position="1405"/>
        <end position="1461"/>
    </location>
</feature>
<evidence type="ECO:0000256" key="6">
    <source>
        <dbReference type="ARBA" id="ARBA00022801"/>
    </source>
</evidence>
<comment type="catalytic activity">
    <reaction evidence="12">
        <text>ATP + H2O = ADP + phosphate + H(+)</text>
        <dbReference type="Rhea" id="RHEA:13065"/>
        <dbReference type="ChEBI" id="CHEBI:15377"/>
        <dbReference type="ChEBI" id="CHEBI:15378"/>
        <dbReference type="ChEBI" id="CHEBI:30616"/>
        <dbReference type="ChEBI" id="CHEBI:43474"/>
        <dbReference type="ChEBI" id="CHEBI:456216"/>
        <dbReference type="EC" id="3.6.4.13"/>
    </reaction>
</comment>
<keyword evidence="4" id="KW-0547">Nucleotide-binding</keyword>
<dbReference type="SMART" id="SM00333">
    <property type="entry name" value="TUDOR"/>
    <property type="match status" value="2"/>
</dbReference>
<dbReference type="InterPro" id="IPR007052">
    <property type="entry name" value="CS_dom"/>
</dbReference>
<dbReference type="GeneID" id="109415901"/>
<dbReference type="Gene3D" id="2.40.50.90">
    <property type="match status" value="1"/>
</dbReference>
<dbReference type="Gene3D" id="2.30.30.140">
    <property type="match status" value="2"/>
</dbReference>
<feature type="region of interest" description="Disordered" evidence="13">
    <location>
        <begin position="1747"/>
        <end position="1798"/>
    </location>
</feature>
<dbReference type="CDD" id="cd20435">
    <property type="entry name" value="Tudor_TDRD12_rpt2"/>
    <property type="match status" value="1"/>
</dbReference>
<dbReference type="PROSITE" id="PS50304">
    <property type="entry name" value="TUDOR"/>
    <property type="match status" value="1"/>
</dbReference>
<feature type="compositionally biased region" description="Basic and acidic residues" evidence="13">
    <location>
        <begin position="403"/>
        <end position="412"/>
    </location>
</feature>
<feature type="compositionally biased region" description="Polar residues" evidence="13">
    <location>
        <begin position="237"/>
        <end position="253"/>
    </location>
</feature>
<feature type="domain" description="CS" evidence="15">
    <location>
        <begin position="1643"/>
        <end position="1730"/>
    </location>
</feature>
<feature type="region of interest" description="Disordered" evidence="13">
    <location>
        <begin position="360"/>
        <end position="412"/>
    </location>
</feature>
<evidence type="ECO:0000256" key="8">
    <source>
        <dbReference type="ARBA" id="ARBA00022840"/>
    </source>
</evidence>
<evidence type="ECO:0000256" key="7">
    <source>
        <dbReference type="ARBA" id="ARBA00022806"/>
    </source>
</evidence>
<keyword evidence="8" id="KW-0067">ATP-binding</keyword>
<protein>
    <recommendedName>
        <fullName evidence="1">RNA helicase</fullName>
        <ecNumber evidence="1">3.6.4.13</ecNumber>
    </recommendedName>
</protein>
<keyword evidence="6" id="KW-0378">Hydrolase</keyword>
<dbReference type="PANTHER" id="PTHR22655">
    <property type="entry name" value="ATP-DEPENDENT RNA HELICASE TDRD12-RELATED"/>
    <property type="match status" value="1"/>
</dbReference>
<dbReference type="SUPFAM" id="SSF49764">
    <property type="entry name" value="HSP20-like chaperones"/>
    <property type="match status" value="1"/>
</dbReference>
<keyword evidence="3" id="KW-0677">Repeat</keyword>
<evidence type="ECO:0000256" key="3">
    <source>
        <dbReference type="ARBA" id="ARBA00022737"/>
    </source>
</evidence>
<feature type="compositionally biased region" description="Low complexity" evidence="13">
    <location>
        <begin position="384"/>
        <end position="396"/>
    </location>
</feature>
<reference evidence="17" key="1">
    <citation type="journal article" date="2015" name="Proc. Natl. Acad. Sci. U.S.A.">
        <title>Genome sequence of the Asian Tiger mosquito, Aedes albopictus, reveals insights into its biology, genetics, and evolution.</title>
        <authorList>
            <person name="Chen X.G."/>
            <person name="Jiang X."/>
            <person name="Gu J."/>
            <person name="Xu M."/>
            <person name="Wu Y."/>
            <person name="Deng Y."/>
            <person name="Zhang C."/>
            <person name="Bonizzoni M."/>
            <person name="Dermauw W."/>
            <person name="Vontas J."/>
            <person name="Armbruster P."/>
            <person name="Huang X."/>
            <person name="Yang Y."/>
            <person name="Zhang H."/>
            <person name="He W."/>
            <person name="Peng H."/>
            <person name="Liu Y."/>
            <person name="Wu K."/>
            <person name="Chen J."/>
            <person name="Lirakis M."/>
            <person name="Topalis P."/>
            <person name="Van Leeuwen T."/>
            <person name="Hall A.B."/>
            <person name="Jiang X."/>
            <person name="Thorpe C."/>
            <person name="Mueller R.L."/>
            <person name="Sun C."/>
            <person name="Waterhouse R.M."/>
            <person name="Yan G."/>
            <person name="Tu Z.J."/>
            <person name="Fang X."/>
            <person name="James A.A."/>
        </authorList>
    </citation>
    <scope>NUCLEOTIDE SEQUENCE [LARGE SCALE GENOMIC DNA]</scope>
    <source>
        <strain evidence="17">Foshan</strain>
    </source>
</reference>
<dbReference type="PROSITE" id="PS51203">
    <property type="entry name" value="CS"/>
    <property type="match status" value="1"/>
</dbReference>
<accession>A0ABM2A274</accession>
<sequence length="1798" mass="206628">MEDDTIRITHFINPHMFWYKPVSAYVHNLEEKRFQLAIDEYCEENFRQVDEDRVCESFPGETVAVLDFDRNKWCRCVVDRVIEDSNGEKRYNLWAIDDGVPLQSSSRYVNPLPDKFARTSISKVRRGAIKNILPSEQVYDFQADQLVPKISSRWDPSAAEVLQSIIRNSVQIHFRNVTKHTVHNMLINFGELKLETNKNNVYNAAKVLKELRKAFEVEPSDFIARLAEIQTMNVSRCPTSNANGNTVKDNQNKPIGISPMKPINRPDHSDRNGYVKVSNGKPDNTRELDFDGGEDDYDFNESASMIKPNNMQMMPRKPVVPDPISEGSHSGEEQYPLTSHLNQSGMRIDYEKELWKQKVRPVSQQSIASIENRDFSSRSKTTANSNGSCSGGNSNSRMSTNAKQEDPLEKPKSTVSFLHKLEMRKKQRAAAAAAAAAAAEKQPISEEDEDRSRYAAINIIPAGYQMGAVKFENGKVIAGNKEESSESKPNSWGYSKPRNFGQQDRGTVQQQRQQNSDEYDTDSGKVYVTKHGSRFDRVIEDEACIRSKLSHQRLLVHGKRVPKPVENLESANFCPEVHRELSMLNFRSIHRIQTYSWPHILRGNSFFCVNAATTGKTFAYLPAICSSVMKMYDEELATKGAGPLAIIVCKSSREVQRVAKHCRKMLNCTVNPSITVVEAFGARDIPKACNLLLNGCAILVTTAPSFRRVYENMPNALVKDRVQSVVIDNIDNIIERFANELQLLCKICDKPELQMVITTTYWSPLFFGFLKRYKNMIMCIGAYLEAAIYGKSNLLLQLNSKLTKIDEVLHFVQQTNYKNERTMIVCSAAEEVYELVEMLKSQSISHMFCNDATTLAQMDGFKEWDNQLPGEMHVLVCYDGVIPDLEICKAQNIIHFSLPNSWTMFTRRFACSFGYYRDPFRDDDNKSHKPASSVILLDENNNEQLPKLIEFLKIHNHDVAEPIVKLANNIRIQQEEQKLAEGNYVDFCPEVLEFGKCRTAGCMKRHLFTIRDLPASEVPSSGIIKLKIFNMFSPTHYTGRVLEHRDYGAKGWTPVNNSQDYFALDLAIQQHYSNEDRHRDHGPVHFNDWCTIFDEFRYWRCRIVSIEQKKEISVTRKVKVKLLDVGRTIDCVSSELLHLPEEFRRLPPQAIDIRIVGVVPHDFELEWDKLATLNIREWIHRYTNNDKFHVEGKVMLTIKDTIWVDTIRLVQHLEGINTEIMEIHVKSEIVGKNFGVVDKEPLELLSQMVENCQAFRERAINMDEVDEDTENSGRQIVNECHESPVAKSDESYQKKPVQPKILKPMELSETDSDDCISEQNVPDYHEGDVDKESKRKEELQVAKPTIRNFNEVYDEIEEDATYEVYISQYYAPDDFYVCKVDKFSFISSMIHNFAEDETNLVPLETVVVGDYCLALYDSNYQRAKVTHIQGRDIRLFFLDLGGYETYGQVDLFKLPDDLLKASPFCAIKGEVACLKPRENEDQGWNAEVGDRIYDEVLCQYRSFNAKVIERISSAHVESIIKCKCYRLLLFSPEHELESWIYDDIVELQLARYIEEERPFSIDINFDDDVVRTLLDPSYKQKASSTDDDESEPRIVEILEHKELDSEKTKAATTQPNKLALLKKRLRRKKSITSIAYPRLKCDFRSPKTIWRQDEQLIVIRAVAPENVRYDLTIDSDSLKLCYLDDDEKYLLSIVFFAHIVPELTIHEVRGLSIVIRLVKLVPLMQWPSLMRNGDKVPWLQQCIEVSNSDETDGTDGMRNTSPTVPNLESTESSSEETDYENDFDRFDPLADDYFMRDG</sequence>
<dbReference type="Pfam" id="PF00270">
    <property type="entry name" value="DEAD"/>
    <property type="match status" value="1"/>
</dbReference>
<keyword evidence="5" id="KW-0221">Differentiation</keyword>
<dbReference type="Pfam" id="PF00567">
    <property type="entry name" value="TUDOR"/>
    <property type="match status" value="2"/>
</dbReference>
<evidence type="ECO:0000256" key="2">
    <source>
        <dbReference type="ARBA" id="ARBA00022473"/>
    </source>
</evidence>
<evidence type="ECO:0000256" key="13">
    <source>
        <dbReference type="SAM" id="MobiDB-lite"/>
    </source>
</evidence>
<dbReference type="InterPro" id="IPR002999">
    <property type="entry name" value="Tudor"/>
</dbReference>
<name>A0ABM2A274_AEDAL</name>
<dbReference type="InterPro" id="IPR027417">
    <property type="entry name" value="P-loop_NTPase"/>
</dbReference>
<proteinExistence type="predicted"/>
<evidence type="ECO:0000256" key="1">
    <source>
        <dbReference type="ARBA" id="ARBA00012552"/>
    </source>
</evidence>
<dbReference type="InterPro" id="IPR008978">
    <property type="entry name" value="HSP20-like_chaperone"/>
</dbReference>
<evidence type="ECO:0000259" key="15">
    <source>
        <dbReference type="PROSITE" id="PS51203"/>
    </source>
</evidence>
<keyword evidence="2" id="KW-0217">Developmental protein</keyword>
<evidence type="ECO:0000256" key="10">
    <source>
        <dbReference type="ARBA" id="ARBA00023158"/>
    </source>
</evidence>
<evidence type="ECO:0000256" key="11">
    <source>
        <dbReference type="ARBA" id="ARBA00023254"/>
    </source>
</evidence>
<dbReference type="InterPro" id="IPR035437">
    <property type="entry name" value="SNase_OB-fold_sf"/>
</dbReference>
<evidence type="ECO:0000313" key="16">
    <source>
        <dbReference type="EnsemblMetazoa" id="AALFPA23_023747.P35391"/>
    </source>
</evidence>
<keyword evidence="7" id="KW-0347">Helicase</keyword>
<dbReference type="SUPFAM" id="SSF63748">
    <property type="entry name" value="Tudor/PWWP/MBT"/>
    <property type="match status" value="2"/>
</dbReference>
<dbReference type="InterPro" id="IPR011545">
    <property type="entry name" value="DEAD/DEAH_box_helicase_dom"/>
</dbReference>
<evidence type="ECO:0000256" key="5">
    <source>
        <dbReference type="ARBA" id="ARBA00022782"/>
    </source>
</evidence>